<evidence type="ECO:0000313" key="3">
    <source>
        <dbReference type="Proteomes" id="UP000501690"/>
    </source>
</evidence>
<feature type="compositionally biased region" description="Polar residues" evidence="1">
    <location>
        <begin position="99"/>
        <end position="124"/>
    </location>
</feature>
<dbReference type="Proteomes" id="UP000501690">
    <property type="component" value="Linkage Group LG10"/>
</dbReference>
<evidence type="ECO:0000256" key="1">
    <source>
        <dbReference type="SAM" id="MobiDB-lite"/>
    </source>
</evidence>
<evidence type="ECO:0000313" key="2">
    <source>
        <dbReference type="EMBL" id="QCE10902.1"/>
    </source>
</evidence>
<gene>
    <name evidence="2" type="ORF">DEO72_LG10g2134</name>
</gene>
<proteinExistence type="predicted"/>
<protein>
    <submittedName>
        <fullName evidence="2">Uncharacterized protein</fullName>
    </submittedName>
</protein>
<name>A0A4D6NDC8_VIGUN</name>
<feature type="region of interest" description="Disordered" evidence="1">
    <location>
        <begin position="57"/>
        <end position="125"/>
    </location>
</feature>
<keyword evidence="3" id="KW-1185">Reference proteome</keyword>
<sequence length="174" mass="18618">MIIARENSHIHHNHATKRASCYSHHRSQSALSETNWPLRASGCSPYLESLPGYTDGAPPWAPTNRGHGITSRPLKRDPKASHCAVSPNTSLRLRGLAQARQSRSGESPSAQARAQNQETGTTAGSRLGEIPLAWASGSLAQKLSKSPGRLIAIESLAELLGRTGSRQGQTLAEL</sequence>
<reference evidence="2 3" key="1">
    <citation type="submission" date="2019-04" db="EMBL/GenBank/DDBJ databases">
        <title>An improved genome assembly and genetic linkage map for asparagus bean, Vigna unguiculata ssp. sesquipedialis.</title>
        <authorList>
            <person name="Xia Q."/>
            <person name="Zhang R."/>
            <person name="Dong Y."/>
        </authorList>
    </citation>
    <scope>NUCLEOTIDE SEQUENCE [LARGE SCALE GENOMIC DNA]</scope>
    <source>
        <tissue evidence="2">Leaf</tissue>
    </source>
</reference>
<accession>A0A4D6NDC8</accession>
<dbReference type="EMBL" id="CP039354">
    <property type="protein sequence ID" value="QCE10902.1"/>
    <property type="molecule type" value="Genomic_DNA"/>
</dbReference>
<organism evidence="2 3">
    <name type="scientific">Vigna unguiculata</name>
    <name type="common">Cowpea</name>
    <dbReference type="NCBI Taxonomy" id="3917"/>
    <lineage>
        <taxon>Eukaryota</taxon>
        <taxon>Viridiplantae</taxon>
        <taxon>Streptophyta</taxon>
        <taxon>Embryophyta</taxon>
        <taxon>Tracheophyta</taxon>
        <taxon>Spermatophyta</taxon>
        <taxon>Magnoliopsida</taxon>
        <taxon>eudicotyledons</taxon>
        <taxon>Gunneridae</taxon>
        <taxon>Pentapetalae</taxon>
        <taxon>rosids</taxon>
        <taxon>fabids</taxon>
        <taxon>Fabales</taxon>
        <taxon>Fabaceae</taxon>
        <taxon>Papilionoideae</taxon>
        <taxon>50 kb inversion clade</taxon>
        <taxon>NPAAA clade</taxon>
        <taxon>indigoferoid/millettioid clade</taxon>
        <taxon>Phaseoleae</taxon>
        <taxon>Vigna</taxon>
    </lineage>
</organism>
<dbReference type="AlphaFoldDB" id="A0A4D6NDC8"/>